<sequence length="161" mass="18123">MARSRTLDNEAYKNRMGLVETTDPEVDKPIHRRSGFRGIQEFSEMDAAIGKLIRERRDAIPLTRNELGELLGLSAQVYGRYERGFSKMTATRMVHLAELLDFHPIELLGEIAPHFFGENEEDAEKKLQLCVGIFDLPPETAAAFLHIVDHGMKSGKGRALS</sequence>
<dbReference type="CDD" id="cd00093">
    <property type="entry name" value="HTH_XRE"/>
    <property type="match status" value="1"/>
</dbReference>
<reference evidence="2 3" key="1">
    <citation type="submission" date="2018-10" db="EMBL/GenBank/DDBJ databases">
        <title>Notoacmeibacter sp. M2BS9Y-3-1, whole genome shotgun sequence.</title>
        <authorList>
            <person name="Tuo L."/>
        </authorList>
    </citation>
    <scope>NUCLEOTIDE SEQUENCE [LARGE SCALE GENOMIC DNA]</scope>
    <source>
        <strain evidence="2 3">M2BS9Y-3-1</strain>
    </source>
</reference>
<feature type="domain" description="HTH cro/C1-type" evidence="1">
    <location>
        <begin position="53"/>
        <end position="107"/>
    </location>
</feature>
<dbReference type="GO" id="GO:0003677">
    <property type="term" value="F:DNA binding"/>
    <property type="evidence" value="ECO:0007669"/>
    <property type="project" value="InterPro"/>
</dbReference>
<dbReference type="AlphaFoldDB" id="A0A3L7J3D0"/>
<dbReference type="Proteomes" id="UP000281094">
    <property type="component" value="Unassembled WGS sequence"/>
</dbReference>
<gene>
    <name evidence="2" type="ORF">D8780_15450</name>
</gene>
<evidence type="ECO:0000313" key="3">
    <source>
        <dbReference type="Proteomes" id="UP000281094"/>
    </source>
</evidence>
<dbReference type="InterPro" id="IPR001387">
    <property type="entry name" value="Cro/C1-type_HTH"/>
</dbReference>
<dbReference type="PROSITE" id="PS50943">
    <property type="entry name" value="HTH_CROC1"/>
    <property type="match status" value="1"/>
</dbReference>
<dbReference type="SUPFAM" id="SSF47413">
    <property type="entry name" value="lambda repressor-like DNA-binding domains"/>
    <property type="match status" value="1"/>
</dbReference>
<dbReference type="Pfam" id="PF01381">
    <property type="entry name" value="HTH_3"/>
    <property type="match status" value="1"/>
</dbReference>
<protein>
    <submittedName>
        <fullName evidence="2">XRE family transcriptional regulator</fullName>
    </submittedName>
</protein>
<dbReference type="InterPro" id="IPR010982">
    <property type="entry name" value="Lambda_DNA-bd_dom_sf"/>
</dbReference>
<dbReference type="SMART" id="SM00530">
    <property type="entry name" value="HTH_XRE"/>
    <property type="match status" value="1"/>
</dbReference>
<name>A0A3L7J3D0_9HYPH</name>
<evidence type="ECO:0000313" key="2">
    <source>
        <dbReference type="EMBL" id="RLQ84980.1"/>
    </source>
</evidence>
<evidence type="ECO:0000259" key="1">
    <source>
        <dbReference type="PROSITE" id="PS50943"/>
    </source>
</evidence>
<accession>A0A3L7J3D0</accession>
<dbReference type="EMBL" id="RCWN01000003">
    <property type="protein sequence ID" value="RLQ84980.1"/>
    <property type="molecule type" value="Genomic_DNA"/>
</dbReference>
<keyword evidence="3" id="KW-1185">Reference proteome</keyword>
<dbReference type="Gene3D" id="1.10.260.40">
    <property type="entry name" value="lambda repressor-like DNA-binding domains"/>
    <property type="match status" value="1"/>
</dbReference>
<proteinExistence type="predicted"/>
<comment type="caution">
    <text evidence="2">The sequence shown here is derived from an EMBL/GenBank/DDBJ whole genome shotgun (WGS) entry which is preliminary data.</text>
</comment>
<organism evidence="2 3">
    <name type="scientific">Notoacmeibacter ruber</name>
    <dbReference type="NCBI Taxonomy" id="2670375"/>
    <lineage>
        <taxon>Bacteria</taxon>
        <taxon>Pseudomonadati</taxon>
        <taxon>Pseudomonadota</taxon>
        <taxon>Alphaproteobacteria</taxon>
        <taxon>Hyphomicrobiales</taxon>
        <taxon>Notoacmeibacteraceae</taxon>
        <taxon>Notoacmeibacter</taxon>
    </lineage>
</organism>